<dbReference type="PANTHER" id="PTHR23512:SF12">
    <property type="entry name" value="TRANSPORTER, PUTATIVE (AFU_ORTHOLOGUE AFUA_4G00260)-RELATED"/>
    <property type="match status" value="1"/>
</dbReference>
<feature type="transmembrane region" description="Helical" evidence="2">
    <location>
        <begin position="178"/>
        <end position="200"/>
    </location>
</feature>
<comment type="caution">
    <text evidence="3">The sequence shown here is derived from an EMBL/GenBank/DDBJ whole genome shotgun (WGS) entry which is preliminary data.</text>
</comment>
<feature type="transmembrane region" description="Helical" evidence="2">
    <location>
        <begin position="85"/>
        <end position="104"/>
    </location>
</feature>
<name>A0A8H3YMF3_VENIN</name>
<reference evidence="3 4" key="1">
    <citation type="submission" date="2019-11" db="EMBL/GenBank/DDBJ databases">
        <title>Venturia inaequalis Genome Resource.</title>
        <authorList>
            <person name="Lichtner F.J."/>
        </authorList>
    </citation>
    <scope>NUCLEOTIDE SEQUENCE [LARGE SCALE GENOMIC DNA]</scope>
    <source>
        <strain evidence="3">Bline_iso_100314</strain>
    </source>
</reference>
<dbReference type="InterPro" id="IPR036259">
    <property type="entry name" value="MFS_trans_sf"/>
</dbReference>
<feature type="transmembrane region" description="Helical" evidence="2">
    <location>
        <begin position="235"/>
        <end position="256"/>
    </location>
</feature>
<feature type="transmembrane region" description="Helical" evidence="2">
    <location>
        <begin position="276"/>
        <end position="297"/>
    </location>
</feature>
<keyword evidence="2" id="KW-0472">Membrane</keyword>
<keyword evidence="2" id="KW-0812">Transmembrane</keyword>
<dbReference type="EMBL" id="WNWQ01000553">
    <property type="protein sequence ID" value="KAE9966130.1"/>
    <property type="molecule type" value="Genomic_DNA"/>
</dbReference>
<protein>
    <recommendedName>
        <fullName evidence="5">MFS transporter</fullName>
    </recommendedName>
</protein>
<feature type="transmembrane region" description="Helical" evidence="2">
    <location>
        <begin position="329"/>
        <end position="349"/>
    </location>
</feature>
<feature type="transmembrane region" description="Helical" evidence="2">
    <location>
        <begin position="48"/>
        <end position="65"/>
    </location>
</feature>
<keyword evidence="2" id="KW-1133">Transmembrane helix</keyword>
<accession>A0A8H3YMF3</accession>
<gene>
    <name evidence="3" type="ORF">BLS_007212</name>
</gene>
<organism evidence="3 4">
    <name type="scientific">Venturia inaequalis</name>
    <name type="common">Apple scab fungus</name>
    <dbReference type="NCBI Taxonomy" id="5025"/>
    <lineage>
        <taxon>Eukaryota</taxon>
        <taxon>Fungi</taxon>
        <taxon>Dikarya</taxon>
        <taxon>Ascomycota</taxon>
        <taxon>Pezizomycotina</taxon>
        <taxon>Dothideomycetes</taxon>
        <taxon>Pleosporomycetidae</taxon>
        <taxon>Venturiales</taxon>
        <taxon>Venturiaceae</taxon>
        <taxon>Venturia</taxon>
    </lineage>
</organism>
<evidence type="ECO:0000313" key="3">
    <source>
        <dbReference type="EMBL" id="KAE9966130.1"/>
    </source>
</evidence>
<dbReference type="Proteomes" id="UP000433883">
    <property type="component" value="Unassembled WGS sequence"/>
</dbReference>
<dbReference type="AlphaFoldDB" id="A0A8H3YMF3"/>
<evidence type="ECO:0000313" key="4">
    <source>
        <dbReference type="Proteomes" id="UP000433883"/>
    </source>
</evidence>
<evidence type="ECO:0008006" key="5">
    <source>
        <dbReference type="Google" id="ProtNLM"/>
    </source>
</evidence>
<sequence length="375" mass="40728">MSETTLVGTPLYEKKEVINASVEAASATPTGDDSSSTEQRPGGSPPPLKVKIIAILMVSAISFGSQWSSGVTGDENQQHKGGAKAIVYGNLIYTVGYIFIAAATTIRNYKFMVFGTVVSALGDIATQVAQYKIFSSWFPPNNGFASTLGLELGIGKIGAFVGKSSANIIAKKTGDFSWVYWTAVFMNIFTNIATAGFWFFTRYCEKKYIVSRDPATGEKLTEKNKKFEIRKVLELPWMFWSILAFSLFETSTAIVFTQNATELAEQRFNVDSIKAGWYTATLQYAGFFLVPCLGVFIDVFGNRITLLAICGTGVFIAMALANWSPNLQGTAASFGIYAVAFSLGPTTIIDSIRTSIWHGSVFGSAYSLKITMNNA</sequence>
<dbReference type="PANTHER" id="PTHR23512">
    <property type="entry name" value="MAJOR FACILITATOR SUPERFAMILY DOMAIN-CONTAINING PROTEIN 1"/>
    <property type="match status" value="1"/>
</dbReference>
<feature type="transmembrane region" description="Helical" evidence="2">
    <location>
        <begin position="304"/>
        <end position="323"/>
    </location>
</feature>
<proteinExistence type="predicted"/>
<evidence type="ECO:0000256" key="1">
    <source>
        <dbReference type="SAM" id="MobiDB-lite"/>
    </source>
</evidence>
<evidence type="ECO:0000256" key="2">
    <source>
        <dbReference type="SAM" id="Phobius"/>
    </source>
</evidence>
<feature type="compositionally biased region" description="Polar residues" evidence="1">
    <location>
        <begin position="27"/>
        <end position="39"/>
    </location>
</feature>
<feature type="region of interest" description="Disordered" evidence="1">
    <location>
        <begin position="23"/>
        <end position="46"/>
    </location>
</feature>
<dbReference type="SUPFAM" id="SSF103473">
    <property type="entry name" value="MFS general substrate transporter"/>
    <property type="match status" value="1"/>
</dbReference>
<dbReference type="Gene3D" id="1.20.1250.20">
    <property type="entry name" value="MFS general substrate transporter like domains"/>
    <property type="match status" value="2"/>
</dbReference>
<dbReference type="InterPro" id="IPR052187">
    <property type="entry name" value="MFSD1"/>
</dbReference>